<proteinExistence type="predicted"/>
<dbReference type="CDD" id="cd02511">
    <property type="entry name" value="Beta4Glucosyltransferase"/>
    <property type="match status" value="1"/>
</dbReference>
<dbReference type="Gene3D" id="3.90.550.10">
    <property type="entry name" value="Spore Coat Polysaccharide Biosynthesis Protein SpsA, Chain A"/>
    <property type="match status" value="1"/>
</dbReference>
<name>A0A1L3NDU4_CLOSG</name>
<evidence type="ECO:0000313" key="4">
    <source>
        <dbReference type="Proteomes" id="UP000182204"/>
    </source>
</evidence>
<dbReference type="Pfam" id="PF00535">
    <property type="entry name" value="Glycos_transf_2"/>
    <property type="match status" value="1"/>
</dbReference>
<dbReference type="SUPFAM" id="SSF48452">
    <property type="entry name" value="TPR-like"/>
    <property type="match status" value="1"/>
</dbReference>
<dbReference type="Gene3D" id="1.25.40.10">
    <property type="entry name" value="Tetratricopeptide repeat domain"/>
    <property type="match status" value="1"/>
</dbReference>
<accession>A0A1L3NDU4</accession>
<dbReference type="InterPro" id="IPR011990">
    <property type="entry name" value="TPR-like_helical_dom_sf"/>
</dbReference>
<gene>
    <name evidence="3" type="ORF">NPD5_3238</name>
</gene>
<dbReference type="InterPro" id="IPR019734">
    <property type="entry name" value="TPR_rpt"/>
</dbReference>
<dbReference type="Proteomes" id="UP000182204">
    <property type="component" value="Chromosome"/>
</dbReference>
<dbReference type="PANTHER" id="PTHR43630">
    <property type="entry name" value="POLY-BETA-1,6-N-ACETYL-D-GLUCOSAMINE SYNTHASE"/>
    <property type="match status" value="1"/>
</dbReference>
<dbReference type="RefSeq" id="WP_072586584.1">
    <property type="nucleotide sequence ID" value="NZ_CP013243.1"/>
</dbReference>
<evidence type="ECO:0000259" key="2">
    <source>
        <dbReference type="Pfam" id="PF00535"/>
    </source>
</evidence>
<dbReference type="AlphaFoldDB" id="A0A1L3NDU4"/>
<dbReference type="PANTHER" id="PTHR43630:SF2">
    <property type="entry name" value="GLYCOSYLTRANSFERASE"/>
    <property type="match status" value="1"/>
</dbReference>
<protein>
    <submittedName>
        <fullName evidence="3">Tetratricopeptide repeat family protein</fullName>
    </submittedName>
</protein>
<organism evidence="3 4">
    <name type="scientific">Clostridium sporogenes</name>
    <dbReference type="NCBI Taxonomy" id="1509"/>
    <lineage>
        <taxon>Bacteria</taxon>
        <taxon>Bacillati</taxon>
        <taxon>Bacillota</taxon>
        <taxon>Clostridia</taxon>
        <taxon>Eubacteriales</taxon>
        <taxon>Clostridiaceae</taxon>
        <taxon>Clostridium</taxon>
    </lineage>
</organism>
<feature type="domain" description="Glycosyltransferase 2-like" evidence="2">
    <location>
        <begin position="3"/>
        <end position="122"/>
    </location>
</feature>
<sequence>MISLCLIVKNEEKTLHKSLDSVKNIAQEIIVVDTGSIDRTKEIALNFTDKVYDFTWCNDFSKARNFSISKASNDWILVLDADEVVTDFDIQDIQSFCSEGNKRIVGRLKRINEYEDEEGNKKYIERVNRVFNKNFFTYEGIIHEQIVSRNKGKYITKDINLVIDHIGYSKEVLNRTNKIQRNIELLKKALQKNFKDPYLHYQLGKSYFMGKDYDNAYISFKKAIYLVDDFNYEYAEDLVESYGYALIHLNLFKEALELIKYEKYYSNSPDFLFIIGLIYMNNNCFQKSAETFLRCTEFKEGKIEGITSYLPLYNIGVIFECLGFKEEALNYYNLCGEYIPATNRVKKI</sequence>
<reference evidence="3 4" key="1">
    <citation type="submission" date="2015-11" db="EMBL/GenBank/DDBJ databases">
        <authorList>
            <person name="Hill K.K."/>
            <person name="Shirey T.B."/>
            <person name="Raphael B."/>
            <person name="Daligault H.E."/>
            <person name="Davenport K.W."/>
            <person name="Bruce D.C."/>
            <person name="Foley B.T."/>
            <person name="Johnson S.L."/>
        </authorList>
    </citation>
    <scope>NUCLEOTIDE SEQUENCE [LARGE SCALE GENOMIC DNA]</scope>
    <source>
        <strain evidence="3 4">CDC_1632</strain>
    </source>
</reference>
<dbReference type="PROSITE" id="PS50005">
    <property type="entry name" value="TPR"/>
    <property type="match status" value="1"/>
</dbReference>
<dbReference type="EMBL" id="CP013243">
    <property type="protein sequence ID" value="APH14292.1"/>
    <property type="molecule type" value="Genomic_DNA"/>
</dbReference>
<dbReference type="SUPFAM" id="SSF53448">
    <property type="entry name" value="Nucleotide-diphospho-sugar transferases"/>
    <property type="match status" value="1"/>
</dbReference>
<dbReference type="SMART" id="SM00028">
    <property type="entry name" value="TPR"/>
    <property type="match status" value="3"/>
</dbReference>
<dbReference type="InterPro" id="IPR001173">
    <property type="entry name" value="Glyco_trans_2-like"/>
</dbReference>
<keyword evidence="1" id="KW-0802">TPR repeat</keyword>
<dbReference type="Pfam" id="PF13181">
    <property type="entry name" value="TPR_8"/>
    <property type="match status" value="1"/>
</dbReference>
<evidence type="ECO:0000256" key="1">
    <source>
        <dbReference type="PROSITE-ProRule" id="PRU00339"/>
    </source>
</evidence>
<dbReference type="InterPro" id="IPR029044">
    <property type="entry name" value="Nucleotide-diphossugar_trans"/>
</dbReference>
<evidence type="ECO:0000313" key="3">
    <source>
        <dbReference type="EMBL" id="APH14292.1"/>
    </source>
</evidence>
<feature type="repeat" description="TPR" evidence="1">
    <location>
        <begin position="197"/>
        <end position="230"/>
    </location>
</feature>